<gene>
    <name evidence="3" type="ORF">GGR88_003029</name>
</gene>
<sequence>MVITTSASLTASATDPTGAELGIIDILMCSTVPPIVPDLLFRTDIGSIPETIAALTAPPMLMTAAVLAGMRDQRSGVIINVASDAGKTATPGESIIGAAMAAIIMFSRTVAMEAKRDGIRVNVLTPSLIAGTETSARVLKEGFSAKLFAKAASMASLGVADPADLAALAVFLASPAARRLTGQAISVNGGISAA</sequence>
<keyword evidence="4" id="KW-1185">Reference proteome</keyword>
<dbReference type="InterPro" id="IPR051122">
    <property type="entry name" value="SDR_DHRS6-like"/>
</dbReference>
<dbReference type="SUPFAM" id="SSF51735">
    <property type="entry name" value="NAD(P)-binding Rossmann-fold domains"/>
    <property type="match status" value="1"/>
</dbReference>
<dbReference type="EMBL" id="JAATJE010000006">
    <property type="protein sequence ID" value="NJC35500.1"/>
    <property type="molecule type" value="Genomic_DNA"/>
</dbReference>
<name>A0ABX0XQA0_9SPHN</name>
<organism evidence="3 4">
    <name type="scientific">Sphingomonas jejuensis</name>
    <dbReference type="NCBI Taxonomy" id="904715"/>
    <lineage>
        <taxon>Bacteria</taxon>
        <taxon>Pseudomonadati</taxon>
        <taxon>Pseudomonadota</taxon>
        <taxon>Alphaproteobacteria</taxon>
        <taxon>Sphingomonadales</taxon>
        <taxon>Sphingomonadaceae</taxon>
        <taxon>Sphingomonas</taxon>
    </lineage>
</organism>
<evidence type="ECO:0000313" key="3">
    <source>
        <dbReference type="EMBL" id="NJC35500.1"/>
    </source>
</evidence>
<proteinExistence type="inferred from homology"/>
<accession>A0ABX0XQA0</accession>
<dbReference type="PANTHER" id="PTHR43477">
    <property type="entry name" value="DIHYDROANTICAPSIN 7-DEHYDROGENASE"/>
    <property type="match status" value="1"/>
</dbReference>
<evidence type="ECO:0000313" key="4">
    <source>
        <dbReference type="Proteomes" id="UP000734218"/>
    </source>
</evidence>
<evidence type="ECO:0000256" key="1">
    <source>
        <dbReference type="ARBA" id="ARBA00006484"/>
    </source>
</evidence>
<keyword evidence="2" id="KW-0560">Oxidoreductase</keyword>
<dbReference type="Pfam" id="PF13561">
    <property type="entry name" value="adh_short_C2"/>
    <property type="match status" value="1"/>
</dbReference>
<reference evidence="3 4" key="1">
    <citation type="submission" date="2020-03" db="EMBL/GenBank/DDBJ databases">
        <title>Genomic Encyclopedia of Type Strains, Phase IV (KMG-IV): sequencing the most valuable type-strain genomes for metagenomic binning, comparative biology and taxonomic classification.</title>
        <authorList>
            <person name="Goeker M."/>
        </authorList>
    </citation>
    <scope>NUCLEOTIDE SEQUENCE [LARGE SCALE GENOMIC DNA]</scope>
    <source>
        <strain evidence="3 4">DSM 27651</strain>
    </source>
</reference>
<evidence type="ECO:0000256" key="2">
    <source>
        <dbReference type="ARBA" id="ARBA00023002"/>
    </source>
</evidence>
<dbReference type="PRINTS" id="PR00081">
    <property type="entry name" value="GDHRDH"/>
</dbReference>
<dbReference type="InterPro" id="IPR002347">
    <property type="entry name" value="SDR_fam"/>
</dbReference>
<dbReference type="Gene3D" id="3.40.50.720">
    <property type="entry name" value="NAD(P)-binding Rossmann-like Domain"/>
    <property type="match status" value="1"/>
</dbReference>
<comment type="caution">
    <text evidence="3">The sequence shown here is derived from an EMBL/GenBank/DDBJ whole genome shotgun (WGS) entry which is preliminary data.</text>
</comment>
<dbReference type="InterPro" id="IPR036291">
    <property type="entry name" value="NAD(P)-bd_dom_sf"/>
</dbReference>
<dbReference type="RefSeq" id="WP_245197307.1">
    <property type="nucleotide sequence ID" value="NZ_JAATJE010000006.1"/>
</dbReference>
<dbReference type="Proteomes" id="UP000734218">
    <property type="component" value="Unassembled WGS sequence"/>
</dbReference>
<dbReference type="PANTHER" id="PTHR43477:SF1">
    <property type="entry name" value="DIHYDROANTICAPSIN 7-DEHYDROGENASE"/>
    <property type="match status" value="1"/>
</dbReference>
<protein>
    <submittedName>
        <fullName evidence="3">NAD(P)-dependent dehydrogenase (Short-subunit alcohol dehydrogenase family)</fullName>
    </submittedName>
</protein>
<comment type="similarity">
    <text evidence="1">Belongs to the short-chain dehydrogenases/reductases (SDR) family.</text>
</comment>